<dbReference type="InterPro" id="IPR052016">
    <property type="entry name" value="Bact_Sigma-Reg"/>
</dbReference>
<dbReference type="Gene3D" id="3.60.40.10">
    <property type="entry name" value="PPM-type phosphatase domain"/>
    <property type="match status" value="1"/>
</dbReference>
<dbReference type="InterPro" id="IPR003018">
    <property type="entry name" value="GAF"/>
</dbReference>
<feature type="non-terminal residue" evidence="3">
    <location>
        <position position="263"/>
    </location>
</feature>
<reference evidence="4" key="1">
    <citation type="submission" date="2019-10" db="EMBL/GenBank/DDBJ databases">
        <title>Streptomyces sp. nov., a novel actinobacterium isolated from alkaline environment.</title>
        <authorList>
            <person name="Golinska P."/>
        </authorList>
    </citation>
    <scope>NUCLEOTIDE SEQUENCE [LARGE SCALE GENOMIC DNA]</scope>
    <source>
        <strain evidence="4">DSM 42118</strain>
    </source>
</reference>
<dbReference type="GO" id="GO:0016791">
    <property type="term" value="F:phosphatase activity"/>
    <property type="evidence" value="ECO:0007669"/>
    <property type="project" value="TreeGrafter"/>
</dbReference>
<dbReference type="Proteomes" id="UP000538929">
    <property type="component" value="Unassembled WGS sequence"/>
</dbReference>
<name>A0A7W3TI40_9ACTN</name>
<dbReference type="InterPro" id="IPR029016">
    <property type="entry name" value="GAF-like_dom_sf"/>
</dbReference>
<evidence type="ECO:0000256" key="1">
    <source>
        <dbReference type="ARBA" id="ARBA00022801"/>
    </source>
</evidence>
<evidence type="ECO:0000259" key="2">
    <source>
        <dbReference type="SMART" id="SM00065"/>
    </source>
</evidence>
<dbReference type="PANTHER" id="PTHR43156">
    <property type="entry name" value="STAGE II SPORULATION PROTEIN E-RELATED"/>
    <property type="match status" value="1"/>
</dbReference>
<dbReference type="EMBL" id="VKHT01001528">
    <property type="protein sequence ID" value="MBB0247259.1"/>
    <property type="molecule type" value="Genomic_DNA"/>
</dbReference>
<feature type="non-terminal residue" evidence="3">
    <location>
        <position position="1"/>
    </location>
</feature>
<gene>
    <name evidence="3" type="ORF">FNQ90_24850</name>
</gene>
<evidence type="ECO:0000313" key="4">
    <source>
        <dbReference type="Proteomes" id="UP000538929"/>
    </source>
</evidence>
<comment type="caution">
    <text evidence="3">The sequence shown here is derived from an EMBL/GenBank/DDBJ whole genome shotgun (WGS) entry which is preliminary data.</text>
</comment>
<dbReference type="SUPFAM" id="SSF55781">
    <property type="entry name" value="GAF domain-like"/>
    <property type="match status" value="1"/>
</dbReference>
<organism evidence="3 4">
    <name type="scientific">Streptomyces alkaliphilus</name>
    <dbReference type="NCBI Taxonomy" id="1472722"/>
    <lineage>
        <taxon>Bacteria</taxon>
        <taxon>Bacillati</taxon>
        <taxon>Actinomycetota</taxon>
        <taxon>Actinomycetes</taxon>
        <taxon>Kitasatosporales</taxon>
        <taxon>Streptomycetaceae</taxon>
        <taxon>Streptomyces</taxon>
    </lineage>
</organism>
<dbReference type="Gene3D" id="3.30.450.40">
    <property type="match status" value="1"/>
</dbReference>
<dbReference type="SMART" id="SM00065">
    <property type="entry name" value="GAF"/>
    <property type="match status" value="1"/>
</dbReference>
<dbReference type="InterPro" id="IPR036457">
    <property type="entry name" value="PPM-type-like_dom_sf"/>
</dbReference>
<dbReference type="PANTHER" id="PTHR43156:SF2">
    <property type="entry name" value="STAGE II SPORULATION PROTEIN E"/>
    <property type="match status" value="1"/>
</dbReference>
<feature type="domain" description="GAF" evidence="2">
    <location>
        <begin position="20"/>
        <end position="204"/>
    </location>
</feature>
<dbReference type="AlphaFoldDB" id="A0A7W3TI40"/>
<keyword evidence="4" id="KW-1185">Reference proteome</keyword>
<protein>
    <submittedName>
        <fullName evidence="3">GAF domain-containing protein</fullName>
    </submittedName>
</protein>
<evidence type="ECO:0000313" key="3">
    <source>
        <dbReference type="EMBL" id="MBB0247259.1"/>
    </source>
</evidence>
<keyword evidence="1" id="KW-0378">Hydrolase</keyword>
<dbReference type="FunFam" id="3.30.450.40:FF:000035">
    <property type="entry name" value="PAS sensor protein"/>
    <property type="match status" value="1"/>
</dbReference>
<sequence>ATVPPAPPEIPATSETGARQRLELLHAAASRLGESMDLTRNAEQLVGMLVPAFADLASVDLTEAVLVGEEPERFVTGSPLRRVAVASRDGDWPADMYQSGANFRIGEFGSEQLRTGRAEVLSNLTALRAKLADEPEQLRLLLPERATSALVLPLRARRLVLGAVGLWRTGERAPFEHADTSLMEEIGSRLALSLDNARRYTRERRTVEALQRSLLPRPVVRMTAAETAGTYVPASTAAGTGGSWYDVITLSGTRVAFVVGRVV</sequence>
<accession>A0A7W3TI40</accession>
<proteinExistence type="predicted"/>